<evidence type="ECO:0000256" key="1">
    <source>
        <dbReference type="SAM" id="Phobius"/>
    </source>
</evidence>
<name>G0N826_CAEBE</name>
<dbReference type="HOGENOM" id="CLU_1519197_0_0_1"/>
<evidence type="ECO:0000313" key="2">
    <source>
        <dbReference type="EMBL" id="EGT55136.1"/>
    </source>
</evidence>
<sequence length="177" mass="20301">MMSRKLVQSIHRICCTPSKFQEVRVNLLTGLLGIITFSFTPRIVALYDYEEILSFYAFCCLFGIIFCGYYFGILMQQVHSTFGNDDIMLTKKILQAYLAFTVLFYPFSIIAGNHFLSCQNLFFIVIKGVDTFEFLYTWRGELELLEDAGKVDCDDYTHLTTDLLEGAGNKDPLDVIE</sequence>
<keyword evidence="1" id="KW-0812">Transmembrane</keyword>
<gene>
    <name evidence="2" type="ORF">CAEBREN_10342</name>
</gene>
<dbReference type="AlphaFoldDB" id="G0N826"/>
<reference evidence="3" key="1">
    <citation type="submission" date="2011-07" db="EMBL/GenBank/DDBJ databases">
        <authorList>
            <consortium name="Caenorhabditis brenneri Sequencing and Analysis Consortium"/>
            <person name="Wilson R.K."/>
        </authorList>
    </citation>
    <scope>NUCLEOTIDE SEQUENCE [LARGE SCALE GENOMIC DNA]</scope>
    <source>
        <strain evidence="3">PB2801</strain>
    </source>
</reference>
<accession>G0N826</accession>
<protein>
    <submittedName>
        <fullName evidence="2">Uncharacterized protein</fullName>
    </submittedName>
</protein>
<proteinExistence type="predicted"/>
<keyword evidence="1" id="KW-1133">Transmembrane helix</keyword>
<dbReference type="EMBL" id="GL379849">
    <property type="protein sequence ID" value="EGT55136.1"/>
    <property type="molecule type" value="Genomic_DNA"/>
</dbReference>
<feature type="transmembrane region" description="Helical" evidence="1">
    <location>
        <begin position="27"/>
        <end position="47"/>
    </location>
</feature>
<keyword evidence="1" id="KW-0472">Membrane</keyword>
<dbReference type="Proteomes" id="UP000008068">
    <property type="component" value="Unassembled WGS sequence"/>
</dbReference>
<organism evidence="3">
    <name type="scientific">Caenorhabditis brenneri</name>
    <name type="common">Nematode worm</name>
    <dbReference type="NCBI Taxonomy" id="135651"/>
    <lineage>
        <taxon>Eukaryota</taxon>
        <taxon>Metazoa</taxon>
        <taxon>Ecdysozoa</taxon>
        <taxon>Nematoda</taxon>
        <taxon>Chromadorea</taxon>
        <taxon>Rhabditida</taxon>
        <taxon>Rhabditina</taxon>
        <taxon>Rhabditomorpha</taxon>
        <taxon>Rhabditoidea</taxon>
        <taxon>Rhabditidae</taxon>
        <taxon>Peloderinae</taxon>
        <taxon>Caenorhabditis</taxon>
    </lineage>
</organism>
<evidence type="ECO:0000313" key="3">
    <source>
        <dbReference type="Proteomes" id="UP000008068"/>
    </source>
</evidence>
<feature type="transmembrane region" description="Helical" evidence="1">
    <location>
        <begin position="96"/>
        <end position="116"/>
    </location>
</feature>
<dbReference type="InParanoid" id="G0N826"/>
<feature type="transmembrane region" description="Helical" evidence="1">
    <location>
        <begin position="53"/>
        <end position="75"/>
    </location>
</feature>
<keyword evidence="3" id="KW-1185">Reference proteome</keyword>